<gene>
    <name evidence="3" type="ORF">YC6258_02302</name>
</gene>
<organism evidence="3 4">
    <name type="scientific">Gynuella sunshinyii YC6258</name>
    <dbReference type="NCBI Taxonomy" id="1445510"/>
    <lineage>
        <taxon>Bacteria</taxon>
        <taxon>Pseudomonadati</taxon>
        <taxon>Pseudomonadota</taxon>
        <taxon>Gammaproteobacteria</taxon>
        <taxon>Oceanospirillales</taxon>
        <taxon>Saccharospirillaceae</taxon>
        <taxon>Gynuella</taxon>
    </lineage>
</organism>
<dbReference type="NCBIfam" id="TIGR01643">
    <property type="entry name" value="YD_repeat_2x"/>
    <property type="match status" value="2"/>
</dbReference>
<keyword evidence="4" id="KW-1185">Reference proteome</keyword>
<dbReference type="STRING" id="1445510.YC6258_02302"/>
<protein>
    <submittedName>
        <fullName evidence="3">Rhs family protein</fullName>
    </submittedName>
</protein>
<evidence type="ECO:0000313" key="3">
    <source>
        <dbReference type="EMBL" id="AJQ94340.1"/>
    </source>
</evidence>
<dbReference type="HOGENOM" id="CLU_569695_0_0_6"/>
<dbReference type="InterPro" id="IPR031325">
    <property type="entry name" value="RHS_repeat"/>
</dbReference>
<dbReference type="AlphaFoldDB" id="A0A0C5V4D9"/>
<proteinExistence type="predicted"/>
<dbReference type="InterPro" id="IPR045351">
    <property type="entry name" value="DUF6531"/>
</dbReference>
<accession>A0A0C5V4D9</accession>
<dbReference type="InterPro" id="IPR006530">
    <property type="entry name" value="YD"/>
</dbReference>
<feature type="region of interest" description="Disordered" evidence="1">
    <location>
        <begin position="35"/>
        <end position="55"/>
    </location>
</feature>
<dbReference type="Gene3D" id="2.180.10.10">
    <property type="entry name" value="RHS repeat-associated core"/>
    <property type="match status" value="1"/>
</dbReference>
<evidence type="ECO:0000313" key="4">
    <source>
        <dbReference type="Proteomes" id="UP000032266"/>
    </source>
</evidence>
<dbReference type="KEGG" id="gsn:YC6258_02302"/>
<feature type="compositionally biased region" description="Low complexity" evidence="1">
    <location>
        <begin position="38"/>
        <end position="47"/>
    </location>
</feature>
<dbReference type="Pfam" id="PF05593">
    <property type="entry name" value="RHS_repeat"/>
    <property type="match status" value="2"/>
</dbReference>
<feature type="domain" description="DUF6531" evidence="2">
    <location>
        <begin position="52"/>
        <end position="86"/>
    </location>
</feature>
<evidence type="ECO:0000256" key="1">
    <source>
        <dbReference type="SAM" id="MobiDB-lite"/>
    </source>
</evidence>
<dbReference type="Proteomes" id="UP000032266">
    <property type="component" value="Chromosome"/>
</dbReference>
<evidence type="ECO:0000259" key="2">
    <source>
        <dbReference type="Pfam" id="PF20148"/>
    </source>
</evidence>
<dbReference type="EMBL" id="CP007142">
    <property type="protein sequence ID" value="AJQ94340.1"/>
    <property type="molecule type" value="Genomic_DNA"/>
</dbReference>
<name>A0A0C5V4D9_9GAMM</name>
<sequence>MDVNTSIEWSSNIAYLYKYPANNQGLQCDPVPYNERNSCSGSPSSSGKTQVGNPIDCATGQKVQIDTDYQSSGTDPLSYTRVYHSPMPATESDSVTSDTTDPLSSGGSWLNAGLPAFSLQTFADDSQVGVFSIGHWVRRVFYRKTATSAWSSNPNLWPISLSDNSDGGRVVVLRGKTYSLNSSGQAEATQQHHIQRYIYSYNSRGLVSRIRNRFGAYLQFSYDSNDRLVQLTDQAGVSIHYQYDTLGNLTDVIYPDDTPNDLTDNPRKTYVYANPDFPAHLTGIIDEQGVSFASFAYDDNGRGIQTEHAQGTNRVVISYPEDGQAIVRFYRDVETNAYREEGYTYGQFRGAYRLTSRTIQVCDDCTLGTETWSYNDAGLLVSHENLGGQVTTYSYDSDGRKLSQTDASGTAQARTTTYTWDTDLDQILTETTDTTVTTYRYGDNGLLQSQTITPIK</sequence>
<dbReference type="Pfam" id="PF20148">
    <property type="entry name" value="DUF6531"/>
    <property type="match status" value="1"/>
</dbReference>
<reference evidence="3 4" key="1">
    <citation type="submission" date="2014-01" db="EMBL/GenBank/DDBJ databases">
        <title>Full genme sequencing of cellulolytic bacterium Gynuella sunshinyii YC6258T gen. nov., sp. nov.</title>
        <authorList>
            <person name="Khan H."/>
            <person name="Chung E.J."/>
            <person name="Chung Y.R."/>
        </authorList>
    </citation>
    <scope>NUCLEOTIDE SEQUENCE [LARGE SCALE GENOMIC DNA]</scope>
    <source>
        <strain evidence="3 4">YC6258</strain>
    </source>
</reference>